<evidence type="ECO:0000313" key="2">
    <source>
        <dbReference type="Proteomes" id="UP001217089"/>
    </source>
</evidence>
<keyword evidence="2" id="KW-1185">Reference proteome</keyword>
<organism evidence="1 2">
    <name type="scientific">Tegillarca granosa</name>
    <name type="common">Malaysian cockle</name>
    <name type="synonym">Anadara granosa</name>
    <dbReference type="NCBI Taxonomy" id="220873"/>
    <lineage>
        <taxon>Eukaryota</taxon>
        <taxon>Metazoa</taxon>
        <taxon>Spiralia</taxon>
        <taxon>Lophotrochozoa</taxon>
        <taxon>Mollusca</taxon>
        <taxon>Bivalvia</taxon>
        <taxon>Autobranchia</taxon>
        <taxon>Pteriomorphia</taxon>
        <taxon>Arcoida</taxon>
        <taxon>Arcoidea</taxon>
        <taxon>Arcidae</taxon>
        <taxon>Tegillarca</taxon>
    </lineage>
</organism>
<sequence>MQENQNLIGIWGCAYSMNKFYDRKPAGLNGALQDLGIEFQGREHSASRGLTPYKLQIIF</sequence>
<gene>
    <name evidence="1" type="ORF">KUTeg_003979</name>
</gene>
<proteinExistence type="predicted"/>
<evidence type="ECO:0000313" key="1">
    <source>
        <dbReference type="EMBL" id="KAJ8318888.1"/>
    </source>
</evidence>
<dbReference type="EMBL" id="JARBDR010000214">
    <property type="protein sequence ID" value="KAJ8318888.1"/>
    <property type="molecule type" value="Genomic_DNA"/>
</dbReference>
<name>A0ABQ9FNN3_TEGGR</name>
<protein>
    <submittedName>
        <fullName evidence="1">Uncharacterized protein</fullName>
    </submittedName>
</protein>
<comment type="caution">
    <text evidence="1">The sequence shown here is derived from an EMBL/GenBank/DDBJ whole genome shotgun (WGS) entry which is preliminary data.</text>
</comment>
<accession>A0ABQ9FNN3</accession>
<reference evidence="1 2" key="1">
    <citation type="submission" date="2022-12" db="EMBL/GenBank/DDBJ databases">
        <title>Chromosome-level genome of Tegillarca granosa.</title>
        <authorList>
            <person name="Kim J."/>
        </authorList>
    </citation>
    <scope>NUCLEOTIDE SEQUENCE [LARGE SCALE GENOMIC DNA]</scope>
    <source>
        <strain evidence="1">Teg-2019</strain>
        <tissue evidence="1">Adductor muscle</tissue>
    </source>
</reference>
<dbReference type="Proteomes" id="UP001217089">
    <property type="component" value="Unassembled WGS sequence"/>
</dbReference>